<sequence>MAPHVHEIELEKFENAPAKIECFCKFAQDKWRGTTDTHQSVHDVLGEYKELFNEQFEAYEKFVHLLTELQELRDKVKNAEAPEGRGISAVQSVSIEAQEAEKEENQVSLQVNGGLESRSGYAPCGETGSDQQFAAVVPTSQKENKQVSDKLSNVAIQVLENSVIEKDSPTEPDSVLDTPTDQQEGSQTGGKLNHVLDQLREAAPEEVLPMDTDGVIVPTEDGPLLVPAVDPITANRVQLPKISTLGLPSPEQLRKLRDEGPLPAFKTLDFLNAGELQEIRERGERFITHEPGLQSAKQFQEWKDANVTEPLPSIKDPLARKRLPDSREVDTDEVTKDPVSNKSSAGIRPEPTGIPPTKILKRTEINETMNSSQPATRSRQVATITSSQKVNAAATADPKVTEQSKDARLQAQWRERVDALHDILLSMQPTNRLDNRTLYNITSTFFWKKSDLLSSHEWDTHPEFTCLRRINRLKFELPGSVPISNSTRTTKCLLCLNEGKKCVQVRNVDGKVEFRTEN</sequence>
<evidence type="ECO:0000256" key="1">
    <source>
        <dbReference type="SAM" id="MobiDB-lite"/>
    </source>
</evidence>
<comment type="caution">
    <text evidence="2">The sequence shown here is derived from an EMBL/GenBank/DDBJ whole genome shotgun (WGS) entry which is preliminary data.</text>
</comment>
<reference evidence="2" key="1">
    <citation type="submission" date="2021-02" db="EMBL/GenBank/DDBJ databases">
        <title>Genome sequence Cadophora malorum strain M34.</title>
        <authorList>
            <person name="Stefanovic E."/>
            <person name="Vu D."/>
            <person name="Scully C."/>
            <person name="Dijksterhuis J."/>
            <person name="Roader J."/>
            <person name="Houbraken J."/>
        </authorList>
    </citation>
    <scope>NUCLEOTIDE SEQUENCE</scope>
    <source>
        <strain evidence="2">M34</strain>
    </source>
</reference>
<feature type="region of interest" description="Disordered" evidence="1">
    <location>
        <begin position="386"/>
        <end position="405"/>
    </location>
</feature>
<dbReference type="OrthoDB" id="3597488at2759"/>
<dbReference type="AlphaFoldDB" id="A0A8H7TB20"/>
<accession>A0A8H7TB20</accession>
<feature type="region of interest" description="Disordered" evidence="1">
    <location>
        <begin position="307"/>
        <end position="357"/>
    </location>
</feature>
<name>A0A8H7TB20_9HELO</name>
<organism evidence="2 3">
    <name type="scientific">Cadophora malorum</name>
    <dbReference type="NCBI Taxonomy" id="108018"/>
    <lineage>
        <taxon>Eukaryota</taxon>
        <taxon>Fungi</taxon>
        <taxon>Dikarya</taxon>
        <taxon>Ascomycota</taxon>
        <taxon>Pezizomycotina</taxon>
        <taxon>Leotiomycetes</taxon>
        <taxon>Helotiales</taxon>
        <taxon>Ploettnerulaceae</taxon>
        <taxon>Cadophora</taxon>
    </lineage>
</organism>
<feature type="compositionally biased region" description="Basic and acidic residues" evidence="1">
    <location>
        <begin position="317"/>
        <end position="336"/>
    </location>
</feature>
<dbReference type="Proteomes" id="UP000664132">
    <property type="component" value="Unassembled WGS sequence"/>
</dbReference>
<evidence type="ECO:0000313" key="2">
    <source>
        <dbReference type="EMBL" id="KAG4415583.1"/>
    </source>
</evidence>
<feature type="region of interest" description="Disordered" evidence="1">
    <location>
        <begin position="162"/>
        <end position="190"/>
    </location>
</feature>
<protein>
    <submittedName>
        <fullName evidence="2">Uncharacterized protein</fullName>
    </submittedName>
</protein>
<gene>
    <name evidence="2" type="ORF">IFR04_011303</name>
</gene>
<keyword evidence="3" id="KW-1185">Reference proteome</keyword>
<evidence type="ECO:0000313" key="3">
    <source>
        <dbReference type="Proteomes" id="UP000664132"/>
    </source>
</evidence>
<proteinExistence type="predicted"/>
<feature type="compositionally biased region" description="Polar residues" evidence="1">
    <location>
        <begin position="177"/>
        <end position="190"/>
    </location>
</feature>
<dbReference type="EMBL" id="JAFJYH010000217">
    <property type="protein sequence ID" value="KAG4415583.1"/>
    <property type="molecule type" value="Genomic_DNA"/>
</dbReference>